<dbReference type="CDD" id="cd00067">
    <property type="entry name" value="GAL4"/>
    <property type="match status" value="1"/>
</dbReference>
<dbReference type="PANTHER" id="PTHR47431:SF4">
    <property type="entry name" value="ZN(II)2CYS6 TRANSCRIPTION FACTOR (EUROFUNG)"/>
    <property type="match status" value="1"/>
</dbReference>
<dbReference type="AlphaFoldDB" id="A0A8H5ZBC5"/>
<dbReference type="InterPro" id="IPR001138">
    <property type="entry name" value="Zn2Cys6_DnaBD"/>
</dbReference>
<organism evidence="5 6">
    <name type="scientific">Cochliobolus sativus</name>
    <name type="common">Common root rot and spot blotch fungus</name>
    <name type="synonym">Bipolaris sorokiniana</name>
    <dbReference type="NCBI Taxonomy" id="45130"/>
    <lineage>
        <taxon>Eukaryota</taxon>
        <taxon>Fungi</taxon>
        <taxon>Dikarya</taxon>
        <taxon>Ascomycota</taxon>
        <taxon>Pezizomycotina</taxon>
        <taxon>Dothideomycetes</taxon>
        <taxon>Pleosporomycetidae</taxon>
        <taxon>Pleosporales</taxon>
        <taxon>Pleosporineae</taxon>
        <taxon>Pleosporaceae</taxon>
        <taxon>Bipolaris</taxon>
    </lineage>
</organism>
<dbReference type="GO" id="GO:0006351">
    <property type="term" value="P:DNA-templated transcription"/>
    <property type="evidence" value="ECO:0007669"/>
    <property type="project" value="InterPro"/>
</dbReference>
<keyword evidence="2" id="KW-0539">Nucleus</keyword>
<proteinExistence type="predicted"/>
<feature type="domain" description="Zn(2)-C6 fungal-type" evidence="4">
    <location>
        <begin position="16"/>
        <end position="46"/>
    </location>
</feature>
<reference evidence="5" key="1">
    <citation type="submission" date="2019-11" db="EMBL/GenBank/DDBJ databases">
        <title>Bipolaris sorokiniana Genome sequencing.</title>
        <authorList>
            <person name="Wang H."/>
        </authorList>
    </citation>
    <scope>NUCLEOTIDE SEQUENCE</scope>
</reference>
<feature type="compositionally biased region" description="Polar residues" evidence="3">
    <location>
        <begin position="75"/>
        <end position="95"/>
    </location>
</feature>
<feature type="region of interest" description="Disordered" evidence="3">
    <location>
        <begin position="68"/>
        <end position="95"/>
    </location>
</feature>
<dbReference type="EMBL" id="WNKQ01000021">
    <property type="protein sequence ID" value="KAF5844858.1"/>
    <property type="molecule type" value="Genomic_DNA"/>
</dbReference>
<evidence type="ECO:0000313" key="6">
    <source>
        <dbReference type="Proteomes" id="UP000624244"/>
    </source>
</evidence>
<accession>A0A8H5ZBC5</accession>
<dbReference type="SUPFAM" id="SSF57701">
    <property type="entry name" value="Zn2/Cys6 DNA-binding domain"/>
    <property type="match status" value="1"/>
</dbReference>
<dbReference type="PROSITE" id="PS50048">
    <property type="entry name" value="ZN2_CY6_FUNGAL_2"/>
    <property type="match status" value="1"/>
</dbReference>
<dbReference type="InterPro" id="IPR036864">
    <property type="entry name" value="Zn2-C6_fun-type_DNA-bd_sf"/>
</dbReference>
<dbReference type="PROSITE" id="PS00463">
    <property type="entry name" value="ZN2_CY6_FUNGAL_1"/>
    <property type="match status" value="1"/>
</dbReference>
<evidence type="ECO:0000313" key="5">
    <source>
        <dbReference type="EMBL" id="KAF5844858.1"/>
    </source>
</evidence>
<name>A0A8H5ZBC5_COCSA</name>
<gene>
    <name evidence="5" type="ORF">GGP41_008892</name>
</gene>
<dbReference type="Gene3D" id="4.10.240.10">
    <property type="entry name" value="Zn(2)-C6 fungal-type DNA-binding domain"/>
    <property type="match status" value="1"/>
</dbReference>
<dbReference type="GO" id="GO:0000981">
    <property type="term" value="F:DNA-binding transcription factor activity, RNA polymerase II-specific"/>
    <property type="evidence" value="ECO:0007669"/>
    <property type="project" value="InterPro"/>
</dbReference>
<sequence length="597" mass="66904">MDQPSAEKRIERVVLACVQCRNRHVKCGAEQPVCKRCKRDGKECVYQKSRRGGLDKAALAARRLRLQQEAESARRNTPASHCSEGSEQHLPTDSTRAQSSLNLFSDNITDETLSLAASQLLEQNHVMFQIDNDRLVELYFENFWPSFPIVLPYSYLQTRRLKANHGMPVLLLVLQWIGSFYAPWVPSEPYREAALKAVASPTLERTPFNIQSLMLFAIAEFYCNLKGPARERLEIAVTLALELSMNERDFAHAYGEGDTVLEESWRRTYYMLYIVDQHFAIITNTPFHLLLAVPNNVDLPCDDEYYKSGQIPPVSTWAEYQLREFAEIEVVYSSITYLYDSAMVVAFIMNTFIHTAVINEALVESCDTKLAIWTSLLPSCKKDPLRANGEVDEIMFMAHMGTAITMSTIHRPYSSLGFCPGEMSTRGFIMPSPFTLVPKAGRNAHTARVLKATEIATRLLAIPCALEKHNLFTACMAAQMAAVQVAACIYLLDGHALSIARDRVSLSIGFLKTMGSTWPLGKIMAMEARAIARLSFSSTNTQYIRPMQVEPVAAEIELPRDEVVSPVDPLAQIDIYAGLTLPVDLSTIPFGYPSCWG</sequence>
<dbReference type="CDD" id="cd12148">
    <property type="entry name" value="fungal_TF_MHR"/>
    <property type="match status" value="1"/>
</dbReference>
<dbReference type="GO" id="GO:0008270">
    <property type="term" value="F:zinc ion binding"/>
    <property type="evidence" value="ECO:0007669"/>
    <property type="project" value="InterPro"/>
</dbReference>
<dbReference type="SMART" id="SM00066">
    <property type="entry name" value="GAL4"/>
    <property type="match status" value="1"/>
</dbReference>
<dbReference type="PANTHER" id="PTHR47431">
    <property type="entry name" value="ZN(II)2CYS6 TRANSCRIPTION FACTOR (EUROFUNG)-RELATED"/>
    <property type="match status" value="1"/>
</dbReference>
<evidence type="ECO:0000256" key="1">
    <source>
        <dbReference type="ARBA" id="ARBA00022723"/>
    </source>
</evidence>
<dbReference type="Pfam" id="PF00172">
    <property type="entry name" value="Zn_clus"/>
    <property type="match status" value="1"/>
</dbReference>
<keyword evidence="1" id="KW-0479">Metal-binding</keyword>
<dbReference type="Proteomes" id="UP000624244">
    <property type="component" value="Unassembled WGS sequence"/>
</dbReference>
<protein>
    <recommendedName>
        <fullName evidence="4">Zn(2)-C6 fungal-type domain-containing protein</fullName>
    </recommendedName>
</protein>
<evidence type="ECO:0000259" key="4">
    <source>
        <dbReference type="PROSITE" id="PS50048"/>
    </source>
</evidence>
<comment type="caution">
    <text evidence="5">The sequence shown here is derived from an EMBL/GenBank/DDBJ whole genome shotgun (WGS) entry which is preliminary data.</text>
</comment>
<dbReference type="InterPro" id="IPR007219">
    <property type="entry name" value="XnlR_reg_dom"/>
</dbReference>
<evidence type="ECO:0000256" key="2">
    <source>
        <dbReference type="ARBA" id="ARBA00023242"/>
    </source>
</evidence>
<dbReference type="Pfam" id="PF04082">
    <property type="entry name" value="Fungal_trans"/>
    <property type="match status" value="1"/>
</dbReference>
<evidence type="ECO:0000256" key="3">
    <source>
        <dbReference type="SAM" id="MobiDB-lite"/>
    </source>
</evidence>
<dbReference type="GO" id="GO:0003677">
    <property type="term" value="F:DNA binding"/>
    <property type="evidence" value="ECO:0007669"/>
    <property type="project" value="InterPro"/>
</dbReference>